<feature type="domain" description="Ion transport" evidence="15">
    <location>
        <begin position="327"/>
        <end position="536"/>
    </location>
</feature>
<keyword evidence="11" id="KW-0325">Glycoprotein</keyword>
<evidence type="ECO:0000256" key="11">
    <source>
        <dbReference type="ARBA" id="ARBA00023180"/>
    </source>
</evidence>
<dbReference type="KEGG" id="lmi:LMXM_17_1440"/>
<dbReference type="SUPFAM" id="SSF81324">
    <property type="entry name" value="Voltage-gated potassium channels"/>
    <property type="match status" value="2"/>
</dbReference>
<keyword evidence="7" id="KW-0851">Voltage-gated channel</keyword>
<feature type="transmembrane region" description="Helical" evidence="14">
    <location>
        <begin position="36"/>
        <end position="55"/>
    </location>
</feature>
<feature type="transmembrane region" description="Helical" evidence="14">
    <location>
        <begin position="155"/>
        <end position="177"/>
    </location>
</feature>
<evidence type="ECO:0000256" key="4">
    <source>
        <dbReference type="ARBA" id="ARBA00022673"/>
    </source>
</evidence>
<feature type="transmembrane region" description="Helical" evidence="14">
    <location>
        <begin position="788"/>
        <end position="808"/>
    </location>
</feature>
<feature type="transmembrane region" description="Helical" evidence="14">
    <location>
        <begin position="857"/>
        <end position="875"/>
    </location>
</feature>
<proteinExistence type="predicted"/>
<comment type="subcellular location">
    <subcellularLocation>
        <location evidence="1">Membrane</location>
        <topology evidence="1">Multi-pass membrane protein</topology>
    </subcellularLocation>
</comment>
<dbReference type="InterPro" id="IPR005821">
    <property type="entry name" value="Ion_trans_dom"/>
</dbReference>
<keyword evidence="10 14" id="KW-0472">Membrane</keyword>
<keyword evidence="6" id="KW-0106">Calcium</keyword>
<keyword evidence="3" id="KW-0109">Calcium transport</keyword>
<sequence>MRAFAAARPLRFFVFVPWWREQLVPLCRAFPRLLDVMVTLGLCLLALGLIGVMGVGGELHQRCYITNTTASSPYEKLTLPFLLRNISAACGVGFTCPTVSADVTVQCLAIAHVRRDRFFTYDNAGAALLLMSKVASMDMWFENLEDIMNVRGAGAALYLVVVALVSLSLLALLTSVVHSAYAPVDTWCAPSFAARVGPAARQRRDCGVQTPPAWPKMRQHCSGRPTHACQRTDSMEDRGEVDGDVRRRNPLSGDGGGQQVPLYASRILAEGTLVAREFSRHSRNFMHDLHALGFWAALRALEGTTTAGTGGAPLLPLMASLVDSVPFVILLLVLSVSSVILLAVVSTSTPASVARLLHTISAWLAVLFIAPVVLRLMAFGVVRASVDVWNYADLAAVVSGVLELAAPSFFNYRVVGAVRVLRCVRVAKYLCPLYRYEYRLKSLLSLLLLTSATLTLYALLGMELFAGTYDAGAAPAPIRNGDFNTAWTALLACFRAFTGDMWTRYVVAVSEGGTIATGSLFFLSLQLFSRVMLFALGNSAIILGSCNASGDEDELRSNAFPPLLLLPPLQNDDTTAVDAAVDTPKGASDLSLPPPAGTTADRWRRRRDVDRKAPELVTEQHFCVRGDAFLFIGPMSSVRLLLLRVLGSSFYALISTACVAIGVIALFFERRHLDADTERTLHLINIVCFVLFVVEMVMKWVAYGVLTQGLSDGEDPYREAGLRHMPAYFRYPLNWVDFAANGLSLAAIAYPALRVGRVIRTARLFTTQERPNKSFLELVKLLRHTVRVAPLIFFLYVAFAVAGMQMFAGGLFRCNDAAVTDSTECFGDYNTTVMGYTGSTTSVQKRRWVRAGFHYDAFGPALLSVFSMTTANHWGDFMDDAMAITSTTMPYNHAGYYAVFFIVALLLIRFFAVRIIAAVFIAELRHVMMESLGTAQRTPHQTRFVVSRACIAHLTQLQPLLPPLPTAGSRLCHRILSAQPAHWPTTVFNAVVQGGLVVVCGFVAATHAAELLWQKRMIVTVNCVAVALCGAEVLLGMLAYGVRYVTRASYAADVVIFALMVIGVASPSLRFVSVVIFVKLIKAASTGLALLPAIRHIRILLSSGALALFVLFAYAVVGTLLLGDIVPDGIYLTDRRNFSTVIGSLLVLLDCSTFDQWHLVMHACFDGAACHSDASATCGHTYSAVIFFVSFIVIESLVVSQLMLASAVVVFAVPLFTDVIQPFVEMRRTWQRCVGAGESACDFDKFLTLLPRFPVSLTDGVTSEASSKAGLIAFLSSLRLPLDEYLRLRYADLLRGFAYRKYKVDMEEDRTRSSARDRRMCLTAGEYYGQLLLQRYCDEMSRLAQSKVGGARALSTGTPAASPPHHDVGEHDVLRIHGDDTLVPKGALPIPSSNVFLYTFPGESNEDSVPPSTS</sequence>
<feature type="transmembrane region" description="Helical" evidence="14">
    <location>
        <begin position="324"/>
        <end position="344"/>
    </location>
</feature>
<keyword evidence="2" id="KW-0813">Transport</keyword>
<feature type="transmembrane region" description="Helical" evidence="14">
    <location>
        <begin position="1099"/>
        <end position="1122"/>
    </location>
</feature>
<accession>E9ARB8</accession>
<feature type="transmembrane region" description="Helical" evidence="14">
    <location>
        <begin position="1054"/>
        <end position="1078"/>
    </location>
</feature>
<evidence type="ECO:0000256" key="14">
    <source>
        <dbReference type="SAM" id="Phobius"/>
    </source>
</evidence>
<dbReference type="Gene3D" id="1.20.120.350">
    <property type="entry name" value="Voltage-gated potassium channels. Chain C"/>
    <property type="match status" value="2"/>
</dbReference>
<feature type="transmembrane region" description="Helical" evidence="14">
    <location>
        <begin position="356"/>
        <end position="382"/>
    </location>
</feature>
<evidence type="ECO:0000256" key="8">
    <source>
        <dbReference type="ARBA" id="ARBA00022989"/>
    </source>
</evidence>
<evidence type="ECO:0000256" key="1">
    <source>
        <dbReference type="ARBA" id="ARBA00004141"/>
    </source>
</evidence>
<feature type="transmembrane region" description="Helical" evidence="14">
    <location>
        <begin position="1184"/>
        <end position="1217"/>
    </location>
</feature>
<dbReference type="PANTHER" id="PTHR45628:SF7">
    <property type="entry name" value="VOLTAGE-DEPENDENT CALCIUM CHANNEL TYPE A SUBUNIT ALPHA-1"/>
    <property type="match status" value="1"/>
</dbReference>
<dbReference type="EMBL" id="FR799570">
    <property type="protein sequence ID" value="CBZ25505.1"/>
    <property type="molecule type" value="Genomic_DNA"/>
</dbReference>
<dbReference type="InterPro" id="IPR050599">
    <property type="entry name" value="VDCC_alpha-1_subunit"/>
</dbReference>
<evidence type="ECO:0000313" key="16">
    <source>
        <dbReference type="EMBL" id="CBZ25505.1"/>
    </source>
</evidence>
<dbReference type="GeneID" id="13450449"/>
<evidence type="ECO:0000256" key="10">
    <source>
        <dbReference type="ARBA" id="ARBA00023136"/>
    </source>
</evidence>
<evidence type="ECO:0000256" key="12">
    <source>
        <dbReference type="ARBA" id="ARBA00023303"/>
    </source>
</evidence>
<dbReference type="InterPro" id="IPR027359">
    <property type="entry name" value="Volt_channel_dom_sf"/>
</dbReference>
<feature type="domain" description="Ion transport" evidence="15">
    <location>
        <begin position="988"/>
        <end position="1211"/>
    </location>
</feature>
<feature type="region of interest" description="Disordered" evidence="13">
    <location>
        <begin position="217"/>
        <end position="257"/>
    </location>
</feature>
<feature type="domain" description="Ion transport" evidence="15">
    <location>
        <begin position="1"/>
        <end position="182"/>
    </location>
</feature>
<evidence type="ECO:0000259" key="15">
    <source>
        <dbReference type="Pfam" id="PF00520"/>
    </source>
</evidence>
<feature type="transmembrane region" description="Helical" evidence="14">
    <location>
        <begin position="735"/>
        <end position="753"/>
    </location>
</feature>
<evidence type="ECO:0000256" key="7">
    <source>
        <dbReference type="ARBA" id="ARBA00022882"/>
    </source>
</evidence>
<dbReference type="VEuPathDB" id="TriTrypDB:LmxM.17.1440"/>
<reference evidence="16 17" key="1">
    <citation type="journal article" date="2011" name="Genome Res.">
        <title>Chromosome and gene copy number variation allow major structural change between species and strains of Leishmania.</title>
        <authorList>
            <person name="Rogers M.B."/>
            <person name="Hilley J.D."/>
            <person name="Dickens N.J."/>
            <person name="Wilkes J."/>
            <person name="Bates P.A."/>
            <person name="Depledge D.P."/>
            <person name="Harris D."/>
            <person name="Her Y."/>
            <person name="Herzyk P."/>
            <person name="Imamura H."/>
            <person name="Otto T.D."/>
            <person name="Sanders M."/>
            <person name="Seeger K."/>
            <person name="Dujardin J.C."/>
            <person name="Berriman M."/>
            <person name="Smith D.F."/>
            <person name="Hertz-Fowler C."/>
            <person name="Mottram J.C."/>
        </authorList>
    </citation>
    <scope>NUCLEOTIDE SEQUENCE [LARGE SCALE GENOMIC DNA]</scope>
    <source>
        <strain evidence="16 17">MHOM/GT/2001/U1103</strain>
    </source>
</reference>
<evidence type="ECO:0000256" key="3">
    <source>
        <dbReference type="ARBA" id="ARBA00022568"/>
    </source>
</evidence>
<protein>
    <recommendedName>
        <fullName evidence="15">Ion transport domain-containing protein</fullName>
    </recommendedName>
</protein>
<dbReference type="PANTHER" id="PTHR45628">
    <property type="entry name" value="VOLTAGE-DEPENDENT CALCIUM CHANNEL TYPE A SUBUNIT ALPHA-1"/>
    <property type="match status" value="1"/>
</dbReference>
<feature type="transmembrane region" description="Helical" evidence="14">
    <location>
        <begin position="680"/>
        <end position="702"/>
    </location>
</feature>
<feature type="transmembrane region" description="Helical" evidence="14">
    <location>
        <begin position="505"/>
        <end position="525"/>
    </location>
</feature>
<keyword evidence="8 14" id="KW-1133">Transmembrane helix</keyword>
<dbReference type="GO" id="GO:0098703">
    <property type="term" value="P:calcium ion import across plasma membrane"/>
    <property type="evidence" value="ECO:0007669"/>
    <property type="project" value="TreeGrafter"/>
</dbReference>
<dbReference type="OMA" id="WFENLED"/>
<feature type="transmembrane region" description="Helical" evidence="14">
    <location>
        <begin position="1017"/>
        <end position="1042"/>
    </location>
</feature>
<feature type="transmembrane region" description="Helical" evidence="14">
    <location>
        <begin position="896"/>
        <end position="922"/>
    </location>
</feature>
<feature type="compositionally biased region" description="Basic and acidic residues" evidence="13">
    <location>
        <begin position="233"/>
        <end position="247"/>
    </location>
</feature>
<keyword evidence="17" id="KW-1185">Reference proteome</keyword>
<keyword evidence="5 14" id="KW-0812">Transmembrane</keyword>
<feature type="transmembrane region" description="Helical" evidence="14">
    <location>
        <begin position="986"/>
        <end position="1005"/>
    </location>
</feature>
<evidence type="ECO:0000256" key="5">
    <source>
        <dbReference type="ARBA" id="ARBA00022692"/>
    </source>
</evidence>
<evidence type="ECO:0000313" key="17">
    <source>
        <dbReference type="Proteomes" id="UP000007259"/>
    </source>
</evidence>
<dbReference type="Gene3D" id="1.10.287.70">
    <property type="match status" value="4"/>
</dbReference>
<feature type="transmembrane region" description="Helical" evidence="14">
    <location>
        <begin position="394"/>
        <end position="412"/>
    </location>
</feature>
<keyword evidence="4" id="KW-0107">Calcium channel</keyword>
<evidence type="ECO:0000256" key="2">
    <source>
        <dbReference type="ARBA" id="ARBA00022448"/>
    </source>
</evidence>
<name>E9ARB8_LEIMU</name>
<dbReference type="Proteomes" id="UP000007259">
    <property type="component" value="Chromosome 17"/>
</dbReference>
<dbReference type="PhylomeDB" id="E9ARB8"/>
<dbReference type="Pfam" id="PF00520">
    <property type="entry name" value="Ion_trans"/>
    <property type="match status" value="4"/>
</dbReference>
<organism evidence="16 17">
    <name type="scientific">Leishmania mexicana (strain MHOM/GT/2001/U1103)</name>
    <dbReference type="NCBI Taxonomy" id="929439"/>
    <lineage>
        <taxon>Eukaryota</taxon>
        <taxon>Discoba</taxon>
        <taxon>Euglenozoa</taxon>
        <taxon>Kinetoplastea</taxon>
        <taxon>Metakinetoplastina</taxon>
        <taxon>Trypanosomatida</taxon>
        <taxon>Trypanosomatidae</taxon>
        <taxon>Leishmaniinae</taxon>
        <taxon>Leishmania</taxon>
    </lineage>
</organism>
<gene>
    <name evidence="16" type="ORF">LMXM_17_1440</name>
</gene>
<dbReference type="GO" id="GO:0008331">
    <property type="term" value="F:high voltage-gated calcium channel activity"/>
    <property type="evidence" value="ECO:0007669"/>
    <property type="project" value="TreeGrafter"/>
</dbReference>
<feature type="transmembrane region" description="Helical" evidence="14">
    <location>
        <begin position="443"/>
        <end position="460"/>
    </location>
</feature>
<evidence type="ECO:0000256" key="9">
    <source>
        <dbReference type="ARBA" id="ARBA00023065"/>
    </source>
</evidence>
<keyword evidence="12" id="KW-0407">Ion channel</keyword>
<feature type="domain" description="Ion transport" evidence="15">
    <location>
        <begin position="649"/>
        <end position="923"/>
    </location>
</feature>
<dbReference type="OrthoDB" id="272031at2759"/>
<keyword evidence="9" id="KW-0406">Ion transport</keyword>
<dbReference type="RefSeq" id="XP_003874011.1">
    <property type="nucleotide sequence ID" value="XM_003873962.1"/>
</dbReference>
<feature type="transmembrane region" description="Helical" evidence="14">
    <location>
        <begin position="648"/>
        <end position="668"/>
    </location>
</feature>
<evidence type="ECO:0000256" key="13">
    <source>
        <dbReference type="SAM" id="MobiDB-lite"/>
    </source>
</evidence>
<dbReference type="GO" id="GO:0005891">
    <property type="term" value="C:voltage-gated calcium channel complex"/>
    <property type="evidence" value="ECO:0007669"/>
    <property type="project" value="TreeGrafter"/>
</dbReference>
<evidence type="ECO:0000256" key="6">
    <source>
        <dbReference type="ARBA" id="ARBA00022837"/>
    </source>
</evidence>